<evidence type="ECO:0000313" key="2">
    <source>
        <dbReference type="EMBL" id="WVZ25416.1"/>
    </source>
</evidence>
<name>A0AAQ3PCP2_VIGMU</name>
<accession>A0AAQ3PCP2</accession>
<dbReference type="Proteomes" id="UP001374535">
    <property type="component" value="Chromosome 1"/>
</dbReference>
<evidence type="ECO:0000313" key="3">
    <source>
        <dbReference type="Proteomes" id="UP001374535"/>
    </source>
</evidence>
<feature type="chain" id="PRO_5042829833" evidence="1">
    <location>
        <begin position="23"/>
        <end position="110"/>
    </location>
</feature>
<sequence length="110" mass="12862">MNSKVKLKLLSLVHLIVQSSSAKFKENAIKPDLHENPPDLLFYPDYFLHHYLLTPNAFQLHFYSPYLHQFYLLFHQPSSQTPFSASLPFLSVNVLSPLPSLFVLYDLQWK</sequence>
<evidence type="ECO:0000256" key="1">
    <source>
        <dbReference type="SAM" id="SignalP"/>
    </source>
</evidence>
<gene>
    <name evidence="2" type="ORF">V8G54_003960</name>
</gene>
<dbReference type="AlphaFoldDB" id="A0AAQ3PCP2"/>
<dbReference type="EMBL" id="CP144700">
    <property type="protein sequence ID" value="WVZ25416.1"/>
    <property type="molecule type" value="Genomic_DNA"/>
</dbReference>
<organism evidence="2 3">
    <name type="scientific">Vigna mungo</name>
    <name type="common">Black gram</name>
    <name type="synonym">Phaseolus mungo</name>
    <dbReference type="NCBI Taxonomy" id="3915"/>
    <lineage>
        <taxon>Eukaryota</taxon>
        <taxon>Viridiplantae</taxon>
        <taxon>Streptophyta</taxon>
        <taxon>Embryophyta</taxon>
        <taxon>Tracheophyta</taxon>
        <taxon>Spermatophyta</taxon>
        <taxon>Magnoliopsida</taxon>
        <taxon>eudicotyledons</taxon>
        <taxon>Gunneridae</taxon>
        <taxon>Pentapetalae</taxon>
        <taxon>rosids</taxon>
        <taxon>fabids</taxon>
        <taxon>Fabales</taxon>
        <taxon>Fabaceae</taxon>
        <taxon>Papilionoideae</taxon>
        <taxon>50 kb inversion clade</taxon>
        <taxon>NPAAA clade</taxon>
        <taxon>indigoferoid/millettioid clade</taxon>
        <taxon>Phaseoleae</taxon>
        <taxon>Vigna</taxon>
    </lineage>
</organism>
<feature type="signal peptide" evidence="1">
    <location>
        <begin position="1"/>
        <end position="22"/>
    </location>
</feature>
<proteinExistence type="predicted"/>
<reference evidence="2 3" key="1">
    <citation type="journal article" date="2023" name="Life. Sci Alliance">
        <title>Evolutionary insights into 3D genome organization and epigenetic landscape of Vigna mungo.</title>
        <authorList>
            <person name="Junaid A."/>
            <person name="Singh B."/>
            <person name="Bhatia S."/>
        </authorList>
    </citation>
    <scope>NUCLEOTIDE SEQUENCE [LARGE SCALE GENOMIC DNA]</scope>
    <source>
        <strain evidence="2">Urdbean</strain>
    </source>
</reference>
<keyword evidence="1" id="KW-0732">Signal</keyword>
<keyword evidence="3" id="KW-1185">Reference proteome</keyword>
<protein>
    <submittedName>
        <fullName evidence="2">Uncharacterized protein</fullName>
    </submittedName>
</protein>